<reference evidence="10 11" key="1">
    <citation type="journal article" date="2013" name="PLoS Genet.">
        <title>Expanding the Marine Virosphere Using Metagenomics.</title>
        <authorList>
            <person name="Mizuno C.M."/>
            <person name="Rodriguez-Valera F."/>
            <person name="Kimes N.E."/>
            <person name="Ghai R."/>
        </authorList>
    </citation>
    <scope>NUCLEOTIDE SEQUENCE [LARGE SCALE GENOMIC DNA]</scope>
    <source>
        <strain evidence="10">UvMED-CGR-C62A-MedDCM-OCT-S28-C10</strain>
    </source>
</reference>
<evidence type="ECO:0000313" key="10">
    <source>
        <dbReference type="EMBL" id="BAQ94080.1"/>
    </source>
</evidence>
<dbReference type="InterPro" id="IPR002092">
    <property type="entry name" value="DNA-dir_Rpol_phage-type"/>
</dbReference>
<evidence type="ECO:0000256" key="3">
    <source>
        <dbReference type="ARBA" id="ARBA00022478"/>
    </source>
</evidence>
<dbReference type="GeneID" id="55412604"/>
<dbReference type="SMART" id="SM01311">
    <property type="entry name" value="RPOL_N"/>
    <property type="match status" value="1"/>
</dbReference>
<dbReference type="InterPro" id="IPR037159">
    <property type="entry name" value="RNA_POL_N_sf"/>
</dbReference>
<keyword evidence="6" id="KW-0804">Transcription</keyword>
<dbReference type="GO" id="GO:0003899">
    <property type="term" value="F:DNA-directed RNA polymerase activity"/>
    <property type="evidence" value="ECO:0007669"/>
    <property type="project" value="UniProtKB-EC"/>
</dbReference>
<sequence length="809" mass="92595">MVTVSGDVNVFERQMDLELEMRERGALRDKKKEEQSENAVNESLTIHGKKLLKASIDNYMLELDLWLNKVNSGQRPIAAKLLEQLDTKTIAVIATKKIIDGITSVRKYTSQAIELGGKIEDELYFREYAIAHPALFDTVDKDLNSRSSHYGYRRSKHLKSSKKVNFQWNWWETREKLLVGEQLLSLFIKATNLCMVQKNWKRNRSFFVIVPTEQTLKWIKNVKDFNEYLNPEYMPTLVKPKPWVAGKTKGAGYFHIKTKPILMVSGHNITSHRNFLDELANYDMPGIIDGMNAVQNTMYKVNKDILLVAETVFNNDDRNRGGLVTSSLIDLPNKPHDIDTNKESLLAWKAEAVTVYTINQKLKSKRLATAKTLWIANKFQNEHEIGFPVQLDFRSRLYYIPPYLNPQGTDLAKSLLKFANAKPIGKSGYKWLCIHLSNMYGNDKVTLDAREKWALDNKDQIIACSQAPFENNFWESADKPWQFLAACMEFDKVNEFGLEYKSNLPISIDGTCNGLQHFSALFTDEIGGVATNLTNTEAPKDIYQLVCNKVIEELKKSDNPIAKQWLDFGIDRKCTKRPVMVLPYGGNRWTFTEFVDEYVEGRIAKGDKSPFGNRTKSNIFLAAMIEDAIKETVIKATEAMQWLQQIAKLVSKEAKPVHWTTPLGFPVRQAYYDQKDLIVKTKMMGRLRIKSSTDKIHKRKQTSGISPNFIHALDATSMFLTIDHAIAEGITDFAMVHDSYSTVAADIDTLGKCTREAFIQLYTEVDPIELFEREIKAVIPEESHHKIPKRPSKGTLDMDQIRNAKYFFC</sequence>
<keyword evidence="5" id="KW-0548">Nucleotidyltransferase</keyword>
<evidence type="ECO:0000256" key="1">
    <source>
        <dbReference type="ARBA" id="ARBA00009493"/>
    </source>
</evidence>
<evidence type="ECO:0000259" key="9">
    <source>
        <dbReference type="SMART" id="SM01311"/>
    </source>
</evidence>
<protein>
    <recommendedName>
        <fullName evidence="2">DNA-directed RNA polymerase</fullName>
        <ecNumber evidence="2">2.7.7.6</ecNumber>
    </recommendedName>
</protein>
<dbReference type="InterPro" id="IPR046950">
    <property type="entry name" value="DNA-dir_Rpol_C_phage-type"/>
</dbReference>
<name>A0A6S4PAE2_9CAUD</name>
<evidence type="ECO:0000256" key="8">
    <source>
        <dbReference type="ARBA" id="ARBA00048552"/>
    </source>
</evidence>
<dbReference type="Gene3D" id="1.10.1320.10">
    <property type="entry name" value="DNA-directed RNA polymerase, N-terminal domain"/>
    <property type="match status" value="1"/>
</dbReference>
<feature type="domain" description="DNA-directed RNA polymerase N-terminal" evidence="9">
    <location>
        <begin position="12"/>
        <end position="296"/>
    </location>
</feature>
<dbReference type="KEGG" id="vg:55412604"/>
<dbReference type="GO" id="GO:0019083">
    <property type="term" value="P:viral transcription"/>
    <property type="evidence" value="ECO:0007669"/>
    <property type="project" value="UniProtKB-KW"/>
</dbReference>
<dbReference type="GO" id="GO:0000428">
    <property type="term" value="C:DNA-directed RNA polymerase complex"/>
    <property type="evidence" value="ECO:0007669"/>
    <property type="project" value="UniProtKB-KW"/>
</dbReference>
<dbReference type="RefSeq" id="YP_009778138.1">
    <property type="nucleotide sequence ID" value="NC_047711.1"/>
</dbReference>
<evidence type="ECO:0000256" key="7">
    <source>
        <dbReference type="ARBA" id="ARBA00023314"/>
    </source>
</evidence>
<evidence type="ECO:0000256" key="5">
    <source>
        <dbReference type="ARBA" id="ARBA00022695"/>
    </source>
</evidence>
<dbReference type="Gene3D" id="1.10.150.20">
    <property type="entry name" value="5' to 3' exonuclease, C-terminal subdomain"/>
    <property type="match status" value="1"/>
</dbReference>
<keyword evidence="3" id="KW-0240">DNA-directed RNA polymerase</keyword>
<dbReference type="Proteomes" id="UP000505345">
    <property type="component" value="Segment"/>
</dbReference>
<dbReference type="EC" id="2.7.7.6" evidence="2"/>
<accession>A0A6S4PAE2</accession>
<dbReference type="Gene3D" id="1.10.287.260">
    <property type="match status" value="1"/>
</dbReference>
<keyword evidence="7" id="KW-1195">Viral transcription</keyword>
<keyword evidence="4" id="KW-0808">Transferase</keyword>
<comment type="similarity">
    <text evidence="1">Belongs to the phage and mitochondrial RNA polymerase family.</text>
</comment>
<dbReference type="PROSITE" id="PS00900">
    <property type="entry name" value="RNA_POL_PHAGE_1"/>
    <property type="match status" value="1"/>
</dbReference>
<dbReference type="InterPro" id="IPR043502">
    <property type="entry name" value="DNA/RNA_pol_sf"/>
</dbReference>
<evidence type="ECO:0000256" key="4">
    <source>
        <dbReference type="ARBA" id="ARBA00022679"/>
    </source>
</evidence>
<dbReference type="Gene3D" id="1.10.287.280">
    <property type="match status" value="1"/>
</dbReference>
<evidence type="ECO:0000256" key="6">
    <source>
        <dbReference type="ARBA" id="ARBA00023163"/>
    </source>
</evidence>
<evidence type="ECO:0000256" key="2">
    <source>
        <dbReference type="ARBA" id="ARBA00012418"/>
    </source>
</evidence>
<organism evidence="10 11">
    <name type="scientific">uncultured phage_MedDCM-OCT-S28-C10</name>
    <dbReference type="NCBI Taxonomy" id="2741077"/>
    <lineage>
        <taxon>Viruses</taxon>
        <taxon>Duplodnaviria</taxon>
        <taxon>Heunggongvirae</taxon>
        <taxon>Uroviricota</taxon>
        <taxon>Caudoviricetes</taxon>
        <taxon>Autographivirales</taxon>
        <taxon>Votkovvirus</taxon>
        <taxon>Votkovvirus S28C10</taxon>
    </lineage>
</organism>
<keyword evidence="11" id="KW-1185">Reference proteome</keyword>
<dbReference type="Pfam" id="PF14700">
    <property type="entry name" value="RPOL_N"/>
    <property type="match status" value="1"/>
</dbReference>
<dbReference type="InterPro" id="IPR029262">
    <property type="entry name" value="RPOL_N"/>
</dbReference>
<dbReference type="InterPro" id="IPR024075">
    <property type="entry name" value="DNA-dir_RNA_pol_helix_hairp_sf"/>
</dbReference>
<dbReference type="GO" id="GO:0006351">
    <property type="term" value="P:DNA-templated transcription"/>
    <property type="evidence" value="ECO:0007669"/>
    <property type="project" value="InterPro"/>
</dbReference>
<dbReference type="SUPFAM" id="SSF56672">
    <property type="entry name" value="DNA/RNA polymerases"/>
    <property type="match status" value="1"/>
</dbReference>
<proteinExistence type="inferred from homology"/>
<dbReference type="PANTHER" id="PTHR10102">
    <property type="entry name" value="DNA-DIRECTED RNA POLYMERASE, MITOCHONDRIAL"/>
    <property type="match status" value="1"/>
</dbReference>
<dbReference type="PANTHER" id="PTHR10102:SF0">
    <property type="entry name" value="DNA-DIRECTED RNA POLYMERASE, MITOCHONDRIAL"/>
    <property type="match status" value="1"/>
</dbReference>
<comment type="catalytic activity">
    <reaction evidence="8">
        <text>RNA(n) + a ribonucleoside 5'-triphosphate = RNA(n+1) + diphosphate</text>
        <dbReference type="Rhea" id="RHEA:21248"/>
        <dbReference type="Rhea" id="RHEA-COMP:14527"/>
        <dbReference type="Rhea" id="RHEA-COMP:17342"/>
        <dbReference type="ChEBI" id="CHEBI:33019"/>
        <dbReference type="ChEBI" id="CHEBI:61557"/>
        <dbReference type="ChEBI" id="CHEBI:140395"/>
        <dbReference type="EC" id="2.7.7.6"/>
    </reaction>
</comment>
<dbReference type="GO" id="GO:0003677">
    <property type="term" value="F:DNA binding"/>
    <property type="evidence" value="ECO:0007669"/>
    <property type="project" value="InterPro"/>
</dbReference>
<dbReference type="Pfam" id="PF00940">
    <property type="entry name" value="RNA_pol"/>
    <property type="match status" value="1"/>
</dbReference>
<dbReference type="EMBL" id="AP013540">
    <property type="protein sequence ID" value="BAQ94080.1"/>
    <property type="molecule type" value="Genomic_DNA"/>
</dbReference>
<evidence type="ECO:0000313" key="11">
    <source>
        <dbReference type="Proteomes" id="UP000505345"/>
    </source>
</evidence>